<dbReference type="EMBL" id="JAAAIP010000270">
    <property type="protein sequence ID" value="KAG0320750.1"/>
    <property type="molecule type" value="Genomic_DNA"/>
</dbReference>
<dbReference type="GO" id="GO:0051131">
    <property type="term" value="P:chaperone-mediated protein complex assembly"/>
    <property type="evidence" value="ECO:0007669"/>
    <property type="project" value="TreeGrafter"/>
</dbReference>
<dbReference type="GO" id="GO:0006457">
    <property type="term" value="P:protein folding"/>
    <property type="evidence" value="ECO:0007669"/>
    <property type="project" value="TreeGrafter"/>
</dbReference>
<evidence type="ECO:0000259" key="2">
    <source>
        <dbReference type="PROSITE" id="PS51203"/>
    </source>
</evidence>
<dbReference type="GO" id="GO:0005829">
    <property type="term" value="C:cytosol"/>
    <property type="evidence" value="ECO:0007669"/>
    <property type="project" value="TreeGrafter"/>
</dbReference>
<dbReference type="InterPro" id="IPR007052">
    <property type="entry name" value="CS_dom"/>
</dbReference>
<dbReference type="Gene3D" id="2.60.40.790">
    <property type="match status" value="2"/>
</dbReference>
<dbReference type="OrthoDB" id="1564555at2759"/>
<dbReference type="PANTHER" id="PTHR22932:SF1">
    <property type="entry name" value="CO-CHAPERONE PROTEIN DAF-41"/>
    <property type="match status" value="1"/>
</dbReference>
<evidence type="ECO:0000313" key="3">
    <source>
        <dbReference type="EMBL" id="KAG0320750.1"/>
    </source>
</evidence>
<dbReference type="PANTHER" id="PTHR22932">
    <property type="entry name" value="TELOMERASE-BINDING PROTEIN P23 HSP90 CO-CHAPERONE"/>
    <property type="match status" value="1"/>
</dbReference>
<dbReference type="PROSITE" id="PS51203">
    <property type="entry name" value="CS"/>
    <property type="match status" value="1"/>
</dbReference>
<dbReference type="SUPFAM" id="SSF49764">
    <property type="entry name" value="HSP20-like chaperones"/>
    <property type="match status" value="1"/>
</dbReference>
<organism evidence="3 4">
    <name type="scientific">Dissophora globulifera</name>
    <dbReference type="NCBI Taxonomy" id="979702"/>
    <lineage>
        <taxon>Eukaryota</taxon>
        <taxon>Fungi</taxon>
        <taxon>Fungi incertae sedis</taxon>
        <taxon>Mucoromycota</taxon>
        <taxon>Mortierellomycotina</taxon>
        <taxon>Mortierellomycetes</taxon>
        <taxon>Mortierellales</taxon>
        <taxon>Mortierellaceae</taxon>
        <taxon>Dissophora</taxon>
    </lineage>
</organism>
<gene>
    <name evidence="3" type="ORF">BGZ99_004347</name>
</gene>
<accession>A0A9P6RHY2</accession>
<evidence type="ECO:0000256" key="1">
    <source>
        <dbReference type="ARBA" id="ARBA00025733"/>
    </source>
</evidence>
<evidence type="ECO:0000313" key="4">
    <source>
        <dbReference type="Proteomes" id="UP000738325"/>
    </source>
</evidence>
<comment type="similarity">
    <text evidence="1">Belongs to the p23/wos2 family.</text>
</comment>
<feature type="non-terminal residue" evidence="3">
    <location>
        <position position="106"/>
    </location>
</feature>
<sequence>MAIDPAVLWAQRANLVYLTVNLSDATPKIDLTEDKLEITATADGKNYAATIEFNQAINPEKDEDNWWPRLNKGSKKLNFVKTDFSLWKDEDDEEDEVDPNAGMDMG</sequence>
<dbReference type="InterPro" id="IPR008978">
    <property type="entry name" value="HSP20-like_chaperone"/>
</dbReference>
<proteinExistence type="inferred from homology"/>
<dbReference type="CDD" id="cd06465">
    <property type="entry name" value="p23_hB-ind1_like"/>
    <property type="match status" value="1"/>
</dbReference>
<dbReference type="GO" id="GO:0051879">
    <property type="term" value="F:Hsp90 protein binding"/>
    <property type="evidence" value="ECO:0007669"/>
    <property type="project" value="InterPro"/>
</dbReference>
<reference evidence="3" key="1">
    <citation type="journal article" date="2020" name="Fungal Divers.">
        <title>Resolving the Mortierellaceae phylogeny through synthesis of multi-gene phylogenetics and phylogenomics.</title>
        <authorList>
            <person name="Vandepol N."/>
            <person name="Liber J."/>
            <person name="Desiro A."/>
            <person name="Na H."/>
            <person name="Kennedy M."/>
            <person name="Barry K."/>
            <person name="Grigoriev I.V."/>
            <person name="Miller A.N."/>
            <person name="O'Donnell K."/>
            <person name="Stajich J.E."/>
            <person name="Bonito G."/>
        </authorList>
    </citation>
    <scope>NUCLEOTIDE SEQUENCE</scope>
    <source>
        <strain evidence="3">REB-010B</strain>
    </source>
</reference>
<protein>
    <recommendedName>
        <fullName evidence="2">CS domain-containing protein</fullName>
    </recommendedName>
</protein>
<comment type="caution">
    <text evidence="3">The sequence shown here is derived from an EMBL/GenBank/DDBJ whole genome shotgun (WGS) entry which is preliminary data.</text>
</comment>
<name>A0A9P6RHY2_9FUNG</name>
<dbReference type="GO" id="GO:0005634">
    <property type="term" value="C:nucleus"/>
    <property type="evidence" value="ECO:0007669"/>
    <property type="project" value="TreeGrafter"/>
</dbReference>
<dbReference type="Proteomes" id="UP000738325">
    <property type="component" value="Unassembled WGS sequence"/>
</dbReference>
<keyword evidence="4" id="KW-1185">Reference proteome</keyword>
<dbReference type="GO" id="GO:0051087">
    <property type="term" value="F:protein-folding chaperone binding"/>
    <property type="evidence" value="ECO:0007669"/>
    <property type="project" value="TreeGrafter"/>
</dbReference>
<dbReference type="InterPro" id="IPR045250">
    <property type="entry name" value="p23-like"/>
</dbReference>
<feature type="domain" description="CS" evidence="2">
    <location>
        <begin position="2"/>
        <end position="91"/>
    </location>
</feature>
<dbReference type="AlphaFoldDB" id="A0A9P6RHY2"/>